<dbReference type="Proteomes" id="UP000068196">
    <property type="component" value="Chromosome"/>
</dbReference>
<dbReference type="PROSITE" id="PS51779">
    <property type="entry name" value="POTRA"/>
    <property type="match status" value="1"/>
</dbReference>
<evidence type="ECO:0000256" key="3">
    <source>
        <dbReference type="ARBA" id="ARBA00022618"/>
    </source>
</evidence>
<keyword evidence="2" id="KW-1003">Cell membrane</keyword>
<name>A0A0U5AV91_9BACT</name>
<dbReference type="GO" id="GO:0005886">
    <property type="term" value="C:plasma membrane"/>
    <property type="evidence" value="ECO:0007669"/>
    <property type="project" value="TreeGrafter"/>
</dbReference>
<dbReference type="PANTHER" id="PTHR37820">
    <property type="entry name" value="CELL DIVISION PROTEIN DIVIB"/>
    <property type="match status" value="1"/>
</dbReference>
<dbReference type="Gene3D" id="3.10.20.310">
    <property type="entry name" value="membrane protein fhac"/>
    <property type="match status" value="1"/>
</dbReference>
<evidence type="ECO:0000313" key="9">
    <source>
        <dbReference type="EMBL" id="BAU23176.1"/>
    </source>
</evidence>
<reference evidence="10" key="2">
    <citation type="journal article" date="2016" name="Int. J. Syst. Evol. Microbiol.">
        <title>Caldimicrobium thiodismutans sp. nov., a sulfur-disproportionating bacterium isolated from a hot spring.</title>
        <authorList>
            <person name="Kojima H."/>
            <person name="Umezawa K."/>
            <person name="Fukui M."/>
        </authorList>
    </citation>
    <scope>NUCLEOTIDE SEQUENCE [LARGE SCALE GENOMIC DNA]</scope>
    <source>
        <strain evidence="10">TF1</strain>
    </source>
</reference>
<dbReference type="RefSeq" id="WP_167344318.1">
    <property type="nucleotide sequence ID" value="NZ_AP014945.1"/>
</dbReference>
<reference evidence="9 10" key="1">
    <citation type="journal article" date="2016" name="Int. J. Syst. Evol. Microbiol.">
        <title>Caldimicrobium thiodismutans sp. nov., a sulfur-disproportionating bacterium isolated from a hot spring, and emended description of the genus Caldimicrobium.</title>
        <authorList>
            <person name="Kojima H."/>
            <person name="Umezawa K."/>
            <person name="Fukui M."/>
        </authorList>
    </citation>
    <scope>NUCLEOTIDE SEQUENCE [LARGE SCALE GENOMIC DNA]</scope>
    <source>
        <strain evidence="9 10">TF1</strain>
    </source>
</reference>
<dbReference type="InterPro" id="IPR013685">
    <property type="entry name" value="POTRA_FtsQ_type"/>
</dbReference>
<comment type="subcellular location">
    <subcellularLocation>
        <location evidence="1">Membrane</location>
    </subcellularLocation>
</comment>
<keyword evidence="6" id="KW-0472">Membrane</keyword>
<accession>A0A0U5AV91</accession>
<sequence>MLILLSGVIIYLLYFTNLFVLKEIRIRDNKRVSQEEIIKLTGLKGGERLFGIDLKLLKAKIKKHPFIEDCVILRRIPSLLEISVREREGLAILIRENRGYLIDKQGVILGGILPQDYLFYPLVEIKDEEWKDKFFTFLDWIKHNKSYLPVFENFAKITLERDKIIFETKNHLRIYFPVSIMEEWINLYKYLDRIMVYLYDNQMIEKVEIIRLDYPFGQALLKFRS</sequence>
<evidence type="ECO:0000256" key="5">
    <source>
        <dbReference type="ARBA" id="ARBA00022989"/>
    </source>
</evidence>
<protein>
    <submittedName>
        <fullName evidence="9">Cell division protein FtsQ</fullName>
    </submittedName>
</protein>
<gene>
    <name evidence="9" type="ORF">THC_0785</name>
</gene>
<organism evidence="9 10">
    <name type="scientific">Caldimicrobium thiodismutans</name>
    <dbReference type="NCBI Taxonomy" id="1653476"/>
    <lineage>
        <taxon>Bacteria</taxon>
        <taxon>Pseudomonadati</taxon>
        <taxon>Thermodesulfobacteriota</taxon>
        <taxon>Thermodesulfobacteria</taxon>
        <taxon>Thermodesulfobacteriales</taxon>
        <taxon>Thermodesulfobacteriaceae</taxon>
        <taxon>Caldimicrobium</taxon>
    </lineage>
</organism>
<dbReference type="PANTHER" id="PTHR37820:SF1">
    <property type="entry name" value="CELL DIVISION PROTEIN FTSQ"/>
    <property type="match status" value="1"/>
</dbReference>
<keyword evidence="10" id="KW-1185">Reference proteome</keyword>
<proteinExistence type="predicted"/>
<dbReference type="KEGG" id="cthi:THC_0785"/>
<evidence type="ECO:0000259" key="8">
    <source>
        <dbReference type="PROSITE" id="PS51779"/>
    </source>
</evidence>
<evidence type="ECO:0000256" key="1">
    <source>
        <dbReference type="ARBA" id="ARBA00004370"/>
    </source>
</evidence>
<dbReference type="EMBL" id="AP014945">
    <property type="protein sequence ID" value="BAU23176.1"/>
    <property type="molecule type" value="Genomic_DNA"/>
</dbReference>
<keyword evidence="4" id="KW-0812">Transmembrane</keyword>
<evidence type="ECO:0000256" key="7">
    <source>
        <dbReference type="ARBA" id="ARBA00023306"/>
    </source>
</evidence>
<dbReference type="AlphaFoldDB" id="A0A0U5AV91"/>
<feature type="domain" description="POTRA" evidence="8">
    <location>
        <begin position="19"/>
        <end position="87"/>
    </location>
</feature>
<dbReference type="InterPro" id="IPR034746">
    <property type="entry name" value="POTRA"/>
</dbReference>
<evidence type="ECO:0000256" key="2">
    <source>
        <dbReference type="ARBA" id="ARBA00022475"/>
    </source>
</evidence>
<evidence type="ECO:0000256" key="6">
    <source>
        <dbReference type="ARBA" id="ARBA00023136"/>
    </source>
</evidence>
<dbReference type="Pfam" id="PF08478">
    <property type="entry name" value="POTRA_1"/>
    <property type="match status" value="1"/>
</dbReference>
<keyword evidence="3 9" id="KW-0132">Cell division</keyword>
<dbReference type="GO" id="GO:0051301">
    <property type="term" value="P:cell division"/>
    <property type="evidence" value="ECO:0007669"/>
    <property type="project" value="UniProtKB-KW"/>
</dbReference>
<dbReference type="STRING" id="1653476.THC_0785"/>
<keyword evidence="7" id="KW-0131">Cell cycle</keyword>
<evidence type="ECO:0000313" key="10">
    <source>
        <dbReference type="Proteomes" id="UP000068196"/>
    </source>
</evidence>
<keyword evidence="5" id="KW-1133">Transmembrane helix</keyword>
<dbReference type="InterPro" id="IPR050487">
    <property type="entry name" value="FtsQ_DivIB"/>
</dbReference>
<evidence type="ECO:0000256" key="4">
    <source>
        <dbReference type="ARBA" id="ARBA00022692"/>
    </source>
</evidence>